<evidence type="ECO:0000313" key="7">
    <source>
        <dbReference type="Proteomes" id="UP000018849"/>
    </source>
</evidence>
<evidence type="ECO:0000313" key="6">
    <source>
        <dbReference type="EMBL" id="EPN48860.1"/>
    </source>
</evidence>
<proteinExistence type="inferred from homology"/>
<evidence type="ECO:0000256" key="4">
    <source>
        <dbReference type="SAM" id="SignalP"/>
    </source>
</evidence>
<dbReference type="PANTHER" id="PTHR30258">
    <property type="entry name" value="TYPE II SECRETION SYSTEM PROTEIN GSPE-RELATED"/>
    <property type="match status" value="1"/>
</dbReference>
<keyword evidence="3" id="KW-0067">ATP-binding</keyword>
<dbReference type="Proteomes" id="UP000018849">
    <property type="component" value="Unassembled WGS sequence"/>
</dbReference>
<accession>A0A656JRR1</accession>
<dbReference type="GO" id="GO:0005886">
    <property type="term" value="C:plasma membrane"/>
    <property type="evidence" value="ECO:0007669"/>
    <property type="project" value="TreeGrafter"/>
</dbReference>
<protein>
    <submittedName>
        <fullName evidence="6">Type II secretion system protein E</fullName>
    </submittedName>
</protein>
<dbReference type="PANTHER" id="PTHR30258:SF3">
    <property type="entry name" value="SLL1921 PROTEIN"/>
    <property type="match status" value="1"/>
</dbReference>
<comment type="caution">
    <text evidence="6">The sequence shown here is derived from an EMBL/GenBank/DDBJ whole genome shotgun (WGS) entry which is preliminary data.</text>
</comment>
<dbReference type="SUPFAM" id="SSF52540">
    <property type="entry name" value="P-loop containing nucleoside triphosphate hydrolases"/>
    <property type="match status" value="1"/>
</dbReference>
<dbReference type="InterPro" id="IPR001482">
    <property type="entry name" value="T2SS/T4SS_dom"/>
</dbReference>
<dbReference type="EMBL" id="AOKF01002521">
    <property type="protein sequence ID" value="EPN48860.1"/>
    <property type="molecule type" value="Genomic_DNA"/>
</dbReference>
<dbReference type="Gene3D" id="3.30.450.90">
    <property type="match status" value="1"/>
</dbReference>
<dbReference type="Pfam" id="PF00437">
    <property type="entry name" value="T2SSE"/>
    <property type="match status" value="1"/>
</dbReference>
<name>A0A656JRR1_PSESF</name>
<organism evidence="6 7">
    <name type="scientific">Pseudomonas syringae pv. actinidiae ICMP 19096</name>
    <dbReference type="NCBI Taxonomy" id="1194405"/>
    <lineage>
        <taxon>Bacteria</taxon>
        <taxon>Pseudomonadati</taxon>
        <taxon>Pseudomonadota</taxon>
        <taxon>Gammaproteobacteria</taxon>
        <taxon>Pseudomonadales</taxon>
        <taxon>Pseudomonadaceae</taxon>
        <taxon>Pseudomonas</taxon>
        <taxon>Pseudomonas syringae</taxon>
    </lineage>
</organism>
<evidence type="ECO:0000259" key="5">
    <source>
        <dbReference type="Pfam" id="PF00437"/>
    </source>
</evidence>
<dbReference type="GO" id="GO:0016887">
    <property type="term" value="F:ATP hydrolysis activity"/>
    <property type="evidence" value="ECO:0007669"/>
    <property type="project" value="TreeGrafter"/>
</dbReference>
<reference evidence="6 7" key="1">
    <citation type="journal article" date="2013" name="PLoS Pathog.">
        <title>Genomic analysis of the Kiwifruit pathogen Pseudomonas syringae pv. actinidiae provides insight into the origins of an emergent plant disease.</title>
        <authorList>
            <person name="McCann H.C."/>
            <person name="Rikkerink E.H."/>
            <person name="Bertels F."/>
            <person name="Fiers M."/>
            <person name="Lu A."/>
            <person name="Rees-George J."/>
            <person name="Andersen M.T."/>
            <person name="Gleave A.P."/>
            <person name="Haubold B."/>
            <person name="Wohlers M.W."/>
            <person name="Guttman D.S."/>
            <person name="Wang P.W."/>
            <person name="Straub C."/>
            <person name="Vanneste J.L."/>
            <person name="Rainey P.B."/>
            <person name="Templeton M.D."/>
        </authorList>
    </citation>
    <scope>NUCLEOTIDE SEQUENCE [LARGE SCALE GENOMIC DNA]</scope>
    <source>
        <strain evidence="6 7">ICMP 19096</strain>
    </source>
</reference>
<keyword evidence="2" id="KW-0547">Nucleotide-binding</keyword>
<evidence type="ECO:0000256" key="2">
    <source>
        <dbReference type="ARBA" id="ARBA00022741"/>
    </source>
</evidence>
<keyword evidence="4" id="KW-0732">Signal</keyword>
<feature type="domain" description="Bacterial type II secretion system protein E" evidence="5">
    <location>
        <begin position="320"/>
        <end position="672"/>
    </location>
</feature>
<comment type="similarity">
    <text evidence="1">Belongs to the GSP E family.</text>
</comment>
<evidence type="ECO:0000256" key="3">
    <source>
        <dbReference type="ARBA" id="ARBA00022840"/>
    </source>
</evidence>
<dbReference type="AlphaFoldDB" id="A0A656JRR1"/>
<sequence length="727" mass="78540">MCINPRASILMTFLLSCVAAGNMAVAADPSPTDLSRINIGELSQVQSETLLFTAQAARARAKEDIVNGAKTTTSVPVQTTQNAYTTPAPASNSTTQLPVVKTVFRMNNALYATLLYGSGFEVDASVGNAELPGGFKVISVSLDSVVLGHDGRRYPNVTADTQACSSGAALGYESAVQHVAGFSAMSGAVRIEPDIEADPLARQVARPTAVVQPITIAMQSDVVGTVLTAEGNRWGDITSELRQLVALLAPAPEAEEAELLVSSQHMHDPYVMAFMDRLDRAGVPFQTISSTLSDIKSLYQNAGKAFAGSIDSTQRQQEVIRIIGAAHARRASDVHFIVGHEITYIKFREDGLLREYGQIQSAVGNELCSSLFNSMCDVKSEGYYQPELKQDARMARTFLDQLGLSGARVATRPLVEGPLMVLRLIYDDQEKQSVDDLGFLPEQNLLFKRLRSLPYGVIILTGPTGSGKSKSLQVQINLLAEECKGTKHILTVEDPPEYPMRANQSPLGSNESWGESITNSVRLDPDILMYGEIRDLESAQGALRGGMTGHLVLSTLHTNNAVAAIPRLIDMGADTSLVTDPTLIVGLINQSLLPTLCKKCRVPARSQISTLDPQLVERLEKMTVLDQVYLAGPGCSLCRDGVNGRAAVAEILLPTHRFMEEIRKNGPSAARQYWVKHMDGITKVAHTLIKINTGLIDPRMAEAVVGPLDFDSYMLDAEAPEAEVHAQ</sequence>
<dbReference type="PROSITE" id="PS51257">
    <property type="entry name" value="PROKAR_LIPOPROTEIN"/>
    <property type="match status" value="1"/>
</dbReference>
<evidence type="ECO:0000256" key="1">
    <source>
        <dbReference type="ARBA" id="ARBA00006611"/>
    </source>
</evidence>
<gene>
    <name evidence="6" type="ORF">A245_29565</name>
</gene>
<dbReference type="NCBIfam" id="TIGR03021">
    <property type="entry name" value="pilP_fam"/>
    <property type="match status" value="1"/>
</dbReference>
<dbReference type="InterPro" id="IPR022753">
    <property type="entry name" value="T4SS_pilus_biogen_PilP"/>
</dbReference>
<dbReference type="GO" id="GO:0005524">
    <property type="term" value="F:ATP binding"/>
    <property type="evidence" value="ECO:0007669"/>
    <property type="project" value="UniProtKB-KW"/>
</dbReference>
<feature type="chain" id="PRO_5025031998" evidence="4">
    <location>
        <begin position="27"/>
        <end position="727"/>
    </location>
</feature>
<dbReference type="InterPro" id="IPR027417">
    <property type="entry name" value="P-loop_NTPase"/>
</dbReference>
<feature type="signal peptide" evidence="4">
    <location>
        <begin position="1"/>
        <end position="26"/>
    </location>
</feature>
<dbReference type="Gene3D" id="3.40.50.300">
    <property type="entry name" value="P-loop containing nucleotide triphosphate hydrolases"/>
    <property type="match status" value="1"/>
</dbReference>